<comment type="caution">
    <text evidence="5">The sequence shown here is derived from an EMBL/GenBank/DDBJ whole genome shotgun (WGS) entry which is preliminary data.</text>
</comment>
<dbReference type="InterPro" id="IPR002110">
    <property type="entry name" value="Ankyrin_rpt"/>
</dbReference>
<dbReference type="SMART" id="SM00248">
    <property type="entry name" value="ANK"/>
    <property type="match status" value="3"/>
</dbReference>
<name>A0AAV8GJX8_9POAL</name>
<evidence type="ECO:0000256" key="1">
    <source>
        <dbReference type="ARBA" id="ARBA00022737"/>
    </source>
</evidence>
<reference evidence="5" key="1">
    <citation type="submission" date="2022-08" db="EMBL/GenBank/DDBJ databases">
        <authorList>
            <person name="Marques A."/>
        </authorList>
    </citation>
    <scope>NUCLEOTIDE SEQUENCE</scope>
    <source>
        <strain evidence="5">RhyPub2mFocal</strain>
        <tissue evidence="5">Leaves</tissue>
    </source>
</reference>
<protein>
    <submittedName>
        <fullName evidence="5">Ankyrin repeat-containing protein</fullName>
    </submittedName>
</protein>
<feature type="repeat" description="ANK" evidence="3">
    <location>
        <begin position="59"/>
        <end position="91"/>
    </location>
</feature>
<dbReference type="EMBL" id="JAMFTS010000001">
    <property type="protein sequence ID" value="KAJ4802712.1"/>
    <property type="molecule type" value="Genomic_DNA"/>
</dbReference>
<dbReference type="PROSITE" id="PS50297">
    <property type="entry name" value="ANK_REP_REGION"/>
    <property type="match status" value="3"/>
</dbReference>
<feature type="compositionally biased region" description="Basic and acidic residues" evidence="4">
    <location>
        <begin position="206"/>
        <end position="227"/>
    </location>
</feature>
<dbReference type="Gene3D" id="1.25.40.20">
    <property type="entry name" value="Ankyrin repeat-containing domain"/>
    <property type="match status" value="1"/>
</dbReference>
<feature type="repeat" description="ANK" evidence="3">
    <location>
        <begin position="92"/>
        <end position="124"/>
    </location>
</feature>
<accession>A0AAV8GJX8</accession>
<feature type="compositionally biased region" description="Basic and acidic residues" evidence="4">
    <location>
        <begin position="18"/>
        <end position="30"/>
    </location>
</feature>
<dbReference type="Proteomes" id="UP001140206">
    <property type="component" value="Chromosome 1"/>
</dbReference>
<organism evidence="5 6">
    <name type="scientific">Rhynchospora pubera</name>
    <dbReference type="NCBI Taxonomy" id="906938"/>
    <lineage>
        <taxon>Eukaryota</taxon>
        <taxon>Viridiplantae</taxon>
        <taxon>Streptophyta</taxon>
        <taxon>Embryophyta</taxon>
        <taxon>Tracheophyta</taxon>
        <taxon>Spermatophyta</taxon>
        <taxon>Magnoliopsida</taxon>
        <taxon>Liliopsida</taxon>
        <taxon>Poales</taxon>
        <taxon>Cyperaceae</taxon>
        <taxon>Cyperoideae</taxon>
        <taxon>Rhynchosporeae</taxon>
        <taxon>Rhynchospora</taxon>
    </lineage>
</organism>
<keyword evidence="2 3" id="KW-0040">ANK repeat</keyword>
<keyword evidence="6" id="KW-1185">Reference proteome</keyword>
<dbReference type="InterPro" id="IPR036770">
    <property type="entry name" value="Ankyrin_rpt-contain_sf"/>
</dbReference>
<keyword evidence="1" id="KW-0677">Repeat</keyword>
<evidence type="ECO:0000256" key="3">
    <source>
        <dbReference type="PROSITE-ProRule" id="PRU00023"/>
    </source>
</evidence>
<dbReference type="PRINTS" id="PR01415">
    <property type="entry name" value="ANKYRIN"/>
</dbReference>
<feature type="repeat" description="ANK" evidence="3">
    <location>
        <begin position="125"/>
        <end position="157"/>
    </location>
</feature>
<proteinExistence type="predicted"/>
<feature type="region of interest" description="Disordered" evidence="4">
    <location>
        <begin position="1"/>
        <end position="30"/>
    </location>
</feature>
<evidence type="ECO:0000256" key="4">
    <source>
        <dbReference type="SAM" id="MobiDB-lite"/>
    </source>
</evidence>
<feature type="region of interest" description="Disordered" evidence="4">
    <location>
        <begin position="154"/>
        <end position="173"/>
    </location>
</feature>
<gene>
    <name evidence="5" type="ORF">LUZ62_015278</name>
</gene>
<dbReference type="Pfam" id="PF12796">
    <property type="entry name" value="Ank_2"/>
    <property type="match status" value="2"/>
</dbReference>
<feature type="region of interest" description="Disordered" evidence="4">
    <location>
        <begin position="182"/>
        <end position="258"/>
    </location>
</feature>
<dbReference type="PANTHER" id="PTHR24171:SF8">
    <property type="entry name" value="BRCA1-ASSOCIATED RING DOMAIN PROTEIN 1"/>
    <property type="match status" value="1"/>
</dbReference>
<dbReference type="PROSITE" id="PS50088">
    <property type="entry name" value="ANK_REPEAT"/>
    <property type="match status" value="3"/>
</dbReference>
<sequence length="258" mass="27813">MGKPRGGGGGGRGRGRGNRGEQQKSSEPELHAAARVGDLQKVESICSSNPLAVNTRDRHSRTPLHLAAWAGHTDVVHYLCKNKADVGAAAIDDTGAIHFASQKGHLDVVRVLHVAGASVKAANRKGLTPLHFAVQGSHLELIKYLVRKGADLKAKNKGGQTPMHLAESDEVRDTLKECEQLRTENESKSTLGSKTSNNDNVSESKSPLDEKEKEGEIEANGKRKGGEASESSIPEQKKPKISLQHLMSENDVKDEEEE</sequence>
<dbReference type="GO" id="GO:0085020">
    <property type="term" value="P:protein K6-linked ubiquitination"/>
    <property type="evidence" value="ECO:0007669"/>
    <property type="project" value="TreeGrafter"/>
</dbReference>
<evidence type="ECO:0000256" key="2">
    <source>
        <dbReference type="ARBA" id="ARBA00023043"/>
    </source>
</evidence>
<dbReference type="GO" id="GO:0004842">
    <property type="term" value="F:ubiquitin-protein transferase activity"/>
    <property type="evidence" value="ECO:0007669"/>
    <property type="project" value="TreeGrafter"/>
</dbReference>
<dbReference type="PANTHER" id="PTHR24171">
    <property type="entry name" value="ANKYRIN REPEAT DOMAIN-CONTAINING PROTEIN 39-RELATED"/>
    <property type="match status" value="1"/>
</dbReference>
<feature type="compositionally biased region" description="Gly residues" evidence="4">
    <location>
        <begin position="1"/>
        <end position="12"/>
    </location>
</feature>
<evidence type="ECO:0000313" key="6">
    <source>
        <dbReference type="Proteomes" id="UP001140206"/>
    </source>
</evidence>
<dbReference type="SUPFAM" id="SSF48403">
    <property type="entry name" value="Ankyrin repeat"/>
    <property type="match status" value="1"/>
</dbReference>
<dbReference type="AlphaFoldDB" id="A0AAV8GJX8"/>
<feature type="compositionally biased region" description="Polar residues" evidence="4">
    <location>
        <begin position="188"/>
        <end position="205"/>
    </location>
</feature>
<evidence type="ECO:0000313" key="5">
    <source>
        <dbReference type="EMBL" id="KAJ4802712.1"/>
    </source>
</evidence>